<reference evidence="1" key="1">
    <citation type="submission" date="2021-02" db="EMBL/GenBank/DDBJ databases">
        <title>Metagenome analyses of Stigonema ocellatum DSM 106950, Chlorogloea purpurea SAG 13.99 and Gomphosphaeria aponina DSM 107014.</title>
        <authorList>
            <person name="Marter P."/>
            <person name="Huang S."/>
        </authorList>
    </citation>
    <scope>NUCLEOTIDE SEQUENCE</scope>
    <source>
        <strain evidence="1">JP213</strain>
    </source>
</reference>
<evidence type="ECO:0000313" key="2">
    <source>
        <dbReference type="Proteomes" id="UP000767446"/>
    </source>
</evidence>
<comment type="caution">
    <text evidence="1">The sequence shown here is derived from an EMBL/GenBank/DDBJ whole genome shotgun (WGS) entry which is preliminary data.</text>
</comment>
<dbReference type="InterPro" id="IPR045589">
    <property type="entry name" value="DUF6464"/>
</dbReference>
<dbReference type="EMBL" id="JADQBC010000044">
    <property type="protein sequence ID" value="MBR8827819.1"/>
    <property type="molecule type" value="Genomic_DNA"/>
</dbReference>
<evidence type="ECO:0000313" key="1">
    <source>
        <dbReference type="EMBL" id="MBR8827819.1"/>
    </source>
</evidence>
<proteinExistence type="predicted"/>
<sequence>MEIDLLPTELILTHPRQSLGKIQLDWMPQPGNYLDVEGKTYAVLERHHHYQYKIGGYCLSKIALFVQSAQRPSERSMLEGRWVMGDSSCRFNARSEILRCAVNPDGPCAGCRFYETLT</sequence>
<protein>
    <submittedName>
        <fullName evidence="1">Uncharacterized protein</fullName>
    </submittedName>
</protein>
<name>A0A941JM48_9CHRO</name>
<accession>A0A941JM48</accession>
<dbReference type="AlphaFoldDB" id="A0A941JM48"/>
<dbReference type="Proteomes" id="UP000767446">
    <property type="component" value="Unassembled WGS sequence"/>
</dbReference>
<gene>
    <name evidence="1" type="ORF">DSM107014_07930</name>
</gene>
<organism evidence="1 2">
    <name type="scientific">Gomphosphaeria aponina SAG 52.96 = DSM 107014</name>
    <dbReference type="NCBI Taxonomy" id="1521640"/>
    <lineage>
        <taxon>Bacteria</taxon>
        <taxon>Bacillati</taxon>
        <taxon>Cyanobacteriota</taxon>
        <taxon>Cyanophyceae</taxon>
        <taxon>Oscillatoriophycideae</taxon>
        <taxon>Chroococcales</taxon>
        <taxon>Gomphosphaeriaceae</taxon>
        <taxon>Gomphosphaeria</taxon>
    </lineage>
</organism>
<dbReference type="Pfam" id="PF20065">
    <property type="entry name" value="DUF6464"/>
    <property type="match status" value="1"/>
</dbReference>